<name>A0A3S3R7W5_9GAMM</name>
<dbReference type="Proteomes" id="UP000287563">
    <property type="component" value="Unassembled WGS sequence"/>
</dbReference>
<sequence length="166" mass="18626">MPTPRSLSLSTQDFWQFSLSHYARAGVKTASLTLQNEYQGNVNLALLLHWLDTQRIGLTDLEINALITVLTLSDTRLEQYRAMRQQLKPQLDQAGYQQLLAFELELEKSQQHELLGQINQFACVGSNPTAEVVKEAVTGATSENNLARYCQLLGASTLLLRLQAHQ</sequence>
<protein>
    <submittedName>
        <fullName evidence="1">TIGR02444 family protein</fullName>
    </submittedName>
</protein>
<dbReference type="InterPro" id="IPR012659">
    <property type="entry name" value="CHP02444"/>
</dbReference>
<dbReference type="EMBL" id="RJLM01000007">
    <property type="protein sequence ID" value="RWX54448.1"/>
    <property type="molecule type" value="Genomic_DNA"/>
</dbReference>
<dbReference type="NCBIfam" id="TIGR02444">
    <property type="entry name" value="TIGR02444 family protein"/>
    <property type="match status" value="1"/>
</dbReference>
<evidence type="ECO:0000313" key="2">
    <source>
        <dbReference type="Proteomes" id="UP000287563"/>
    </source>
</evidence>
<evidence type="ECO:0000313" key="1">
    <source>
        <dbReference type="EMBL" id="RWX54448.1"/>
    </source>
</evidence>
<reference evidence="1 2" key="1">
    <citation type="submission" date="2018-11" db="EMBL/GenBank/DDBJ databases">
        <title>Photobacterium sp. BEI247 sp. nov., a marine bacterium isolated from Yongle Blue Hole in the South China Sea.</title>
        <authorList>
            <person name="Wang X."/>
        </authorList>
    </citation>
    <scope>NUCLEOTIDE SEQUENCE [LARGE SCALE GENOMIC DNA]</scope>
    <source>
        <strain evidence="2">BEI247</strain>
    </source>
</reference>
<dbReference type="RefSeq" id="WP_128785171.1">
    <property type="nucleotide sequence ID" value="NZ_RJLM01000007.1"/>
</dbReference>
<dbReference type="Pfam" id="PF09523">
    <property type="entry name" value="DUF2390"/>
    <property type="match status" value="1"/>
</dbReference>
<comment type="caution">
    <text evidence="1">The sequence shown here is derived from an EMBL/GenBank/DDBJ whole genome shotgun (WGS) entry which is preliminary data.</text>
</comment>
<organism evidence="1 2">
    <name type="scientific">Photobacterium chitinilyticum</name>
    <dbReference type="NCBI Taxonomy" id="2485123"/>
    <lineage>
        <taxon>Bacteria</taxon>
        <taxon>Pseudomonadati</taxon>
        <taxon>Pseudomonadota</taxon>
        <taxon>Gammaproteobacteria</taxon>
        <taxon>Vibrionales</taxon>
        <taxon>Vibrionaceae</taxon>
        <taxon>Photobacterium</taxon>
    </lineage>
</organism>
<dbReference type="AlphaFoldDB" id="A0A3S3R7W5"/>
<proteinExistence type="predicted"/>
<keyword evidence="2" id="KW-1185">Reference proteome</keyword>
<dbReference type="OrthoDB" id="5795846at2"/>
<gene>
    <name evidence="1" type="ORF">EDI28_17650</name>
</gene>
<accession>A0A3S3R7W5</accession>